<proteinExistence type="predicted"/>
<sequence>MTTSYSSPRASAIVASALLMATPAISALTDSDADRCWAICLVDHPLQLGHCLKLCIVDHLLAQSKTSGAQP</sequence>
<evidence type="ECO:0000313" key="3">
    <source>
        <dbReference type="Proteomes" id="UP001595704"/>
    </source>
</evidence>
<feature type="chain" id="PRO_5045612973" evidence="1">
    <location>
        <begin position="27"/>
        <end position="71"/>
    </location>
</feature>
<name>A0ABV7UKL3_9HYPH</name>
<feature type="signal peptide" evidence="1">
    <location>
        <begin position="1"/>
        <end position="26"/>
    </location>
</feature>
<accession>A0ABV7UKL3</accession>
<reference evidence="3" key="1">
    <citation type="journal article" date="2019" name="Int. J. Syst. Evol. Microbiol.">
        <title>The Global Catalogue of Microorganisms (GCM) 10K type strain sequencing project: providing services to taxonomists for standard genome sequencing and annotation.</title>
        <authorList>
            <consortium name="The Broad Institute Genomics Platform"/>
            <consortium name="The Broad Institute Genome Sequencing Center for Infectious Disease"/>
            <person name="Wu L."/>
            <person name="Ma J."/>
        </authorList>
    </citation>
    <scope>NUCLEOTIDE SEQUENCE [LARGE SCALE GENOMIC DNA]</scope>
    <source>
        <strain evidence="3">KCTC 42282</strain>
    </source>
</reference>
<comment type="caution">
    <text evidence="2">The sequence shown here is derived from an EMBL/GenBank/DDBJ whole genome shotgun (WGS) entry which is preliminary data.</text>
</comment>
<organism evidence="2 3">
    <name type="scientific">Camelimonas fluminis</name>
    <dbReference type="NCBI Taxonomy" id="1576911"/>
    <lineage>
        <taxon>Bacteria</taxon>
        <taxon>Pseudomonadati</taxon>
        <taxon>Pseudomonadota</taxon>
        <taxon>Alphaproteobacteria</taxon>
        <taxon>Hyphomicrobiales</taxon>
        <taxon>Chelatococcaceae</taxon>
        <taxon>Camelimonas</taxon>
    </lineage>
</organism>
<protein>
    <submittedName>
        <fullName evidence="2">Uncharacterized protein</fullName>
    </submittedName>
</protein>
<dbReference type="Proteomes" id="UP001595704">
    <property type="component" value="Unassembled WGS sequence"/>
</dbReference>
<dbReference type="EMBL" id="JBHRYC010000086">
    <property type="protein sequence ID" value="MFC3639267.1"/>
    <property type="molecule type" value="Genomic_DNA"/>
</dbReference>
<evidence type="ECO:0000256" key="1">
    <source>
        <dbReference type="SAM" id="SignalP"/>
    </source>
</evidence>
<keyword evidence="1" id="KW-0732">Signal</keyword>
<keyword evidence="3" id="KW-1185">Reference proteome</keyword>
<dbReference type="RefSeq" id="WP_191318591.1">
    <property type="nucleotide sequence ID" value="NZ_BNCG01000003.1"/>
</dbReference>
<evidence type="ECO:0000313" key="2">
    <source>
        <dbReference type="EMBL" id="MFC3639267.1"/>
    </source>
</evidence>
<gene>
    <name evidence="2" type="ORF">ACFONL_18140</name>
</gene>